<dbReference type="PANTHER" id="PTHR42085">
    <property type="entry name" value="F-BOX DOMAIN-CONTAINING PROTEIN"/>
    <property type="match status" value="1"/>
</dbReference>
<organism evidence="1 2">
    <name type="scientific">Letharia columbiana</name>
    <dbReference type="NCBI Taxonomy" id="112416"/>
    <lineage>
        <taxon>Eukaryota</taxon>
        <taxon>Fungi</taxon>
        <taxon>Dikarya</taxon>
        <taxon>Ascomycota</taxon>
        <taxon>Pezizomycotina</taxon>
        <taxon>Lecanoromycetes</taxon>
        <taxon>OSLEUM clade</taxon>
        <taxon>Lecanoromycetidae</taxon>
        <taxon>Lecanorales</taxon>
        <taxon>Lecanorineae</taxon>
        <taxon>Parmeliaceae</taxon>
        <taxon>Letharia</taxon>
    </lineage>
</organism>
<dbReference type="EMBL" id="JACCJC010000048">
    <property type="protein sequence ID" value="KAF6232489.1"/>
    <property type="molecule type" value="Genomic_DNA"/>
</dbReference>
<dbReference type="OrthoDB" id="2951834at2759"/>
<dbReference type="PANTHER" id="PTHR42085:SF2">
    <property type="entry name" value="F-BOX DOMAIN-CONTAINING PROTEIN"/>
    <property type="match status" value="1"/>
</dbReference>
<sequence>MTIDQRLESDCPIKGFLGLPTEIRIEIYYHLLVARKWPYDDRIFQNIDISTKKRPRLCQNFKHMSEVTGTKTNYCPGDQYCRGYPELGLAPAILRTCKGIHDEAAPILYSKNVFYFPIPDQFRTAGFTRAGPAEELWLRSQCLWLFGYRDEAWHTLFFEIQASMFARFLHMIGKENAARLTTLRFLLGDPTTEGGRYGPKTGQVMKVVMQLLYMHVPGLRDLNMRLVVNDREPYHTLWTPHPTVERVLYDVLKEAVQNLPELKHLEIRGFGRDPGVKRELEALEVACGCRKDQAKPRNLTTL</sequence>
<protein>
    <submittedName>
        <fullName evidence="1">Uncharacterized protein</fullName>
    </submittedName>
</protein>
<name>A0A8H6L1X5_9LECA</name>
<dbReference type="GeneID" id="59291020"/>
<dbReference type="AlphaFoldDB" id="A0A8H6L1X5"/>
<reference evidence="1 2" key="1">
    <citation type="journal article" date="2020" name="Genomics">
        <title>Complete, high-quality genomes from long-read metagenomic sequencing of two wolf lichen thalli reveals enigmatic genome architecture.</title>
        <authorList>
            <person name="McKenzie S.K."/>
            <person name="Walston R.F."/>
            <person name="Allen J.L."/>
        </authorList>
    </citation>
    <scope>NUCLEOTIDE SEQUENCE [LARGE SCALE GENOMIC DNA]</scope>
    <source>
        <strain evidence="1">WasteWater2</strain>
    </source>
</reference>
<gene>
    <name evidence="1" type="ORF">HO173_009369</name>
</gene>
<evidence type="ECO:0000313" key="2">
    <source>
        <dbReference type="Proteomes" id="UP000578531"/>
    </source>
</evidence>
<keyword evidence="2" id="KW-1185">Reference proteome</keyword>
<accession>A0A8H6L1X5</accession>
<dbReference type="RefSeq" id="XP_037161916.1">
    <property type="nucleotide sequence ID" value="XM_037311259.1"/>
</dbReference>
<proteinExistence type="predicted"/>
<dbReference type="InterPro" id="IPR038883">
    <property type="entry name" value="AN11006-like"/>
</dbReference>
<dbReference type="Proteomes" id="UP000578531">
    <property type="component" value="Unassembled WGS sequence"/>
</dbReference>
<comment type="caution">
    <text evidence="1">The sequence shown here is derived from an EMBL/GenBank/DDBJ whole genome shotgun (WGS) entry which is preliminary data.</text>
</comment>
<evidence type="ECO:0000313" key="1">
    <source>
        <dbReference type="EMBL" id="KAF6232489.1"/>
    </source>
</evidence>